<accession>A0A255Y638</accession>
<keyword evidence="1" id="KW-1133">Transmembrane helix</keyword>
<dbReference type="EMBL" id="NOXT01000124">
    <property type="protein sequence ID" value="OYQ24689.1"/>
    <property type="molecule type" value="Genomic_DNA"/>
</dbReference>
<dbReference type="RefSeq" id="WP_094474987.1">
    <property type="nucleotide sequence ID" value="NZ_NOXT01000124.1"/>
</dbReference>
<name>A0A255Y638_9SPHN</name>
<evidence type="ECO:0000313" key="4">
    <source>
        <dbReference type="Proteomes" id="UP000216991"/>
    </source>
</evidence>
<reference evidence="3 4" key="1">
    <citation type="submission" date="2017-07" db="EMBL/GenBank/DDBJ databases">
        <title>Sandarakinorhabdus cyanobacteriorum sp. nov., a novel bacterium isolated from cyanobacterial aggregates in a eutrophic lake.</title>
        <authorList>
            <person name="Cai H."/>
        </authorList>
    </citation>
    <scope>NUCLEOTIDE SEQUENCE [LARGE SCALE GENOMIC DNA]</scope>
    <source>
        <strain evidence="3 4">TH057</strain>
    </source>
</reference>
<keyword evidence="1" id="KW-0472">Membrane</keyword>
<dbReference type="AlphaFoldDB" id="A0A255Y638"/>
<evidence type="ECO:0000313" key="3">
    <source>
        <dbReference type="EMBL" id="OYQ24689.1"/>
    </source>
</evidence>
<sequence>MADPASLAAMGPLTTLPVSGSQNGQFTSVLGDTTFSVTGAFSLPYIPAGFTFGRFNPNSRNQPIRVNTNLGSYDFTVPMGSIFGGGAFTYAGFATSGSERIASVTFAGEMVDPFSTDLGMAQVQYGNLGTVPEPASWAILLAGFGLSGMMLRRRRLRVVSA</sequence>
<keyword evidence="1" id="KW-0812">Transmembrane</keyword>
<dbReference type="Proteomes" id="UP000216991">
    <property type="component" value="Unassembled WGS sequence"/>
</dbReference>
<organism evidence="3 4">
    <name type="scientific">Sandarakinorhabdus cyanobacteriorum</name>
    <dbReference type="NCBI Taxonomy" id="1981098"/>
    <lineage>
        <taxon>Bacteria</taxon>
        <taxon>Pseudomonadati</taxon>
        <taxon>Pseudomonadota</taxon>
        <taxon>Alphaproteobacteria</taxon>
        <taxon>Sphingomonadales</taxon>
        <taxon>Sphingosinicellaceae</taxon>
        <taxon>Sandarakinorhabdus</taxon>
    </lineage>
</organism>
<comment type="caution">
    <text evidence="3">The sequence shown here is derived from an EMBL/GenBank/DDBJ whole genome shotgun (WGS) entry which is preliminary data.</text>
</comment>
<dbReference type="NCBIfam" id="TIGR02595">
    <property type="entry name" value="PEP_CTERM"/>
    <property type="match status" value="1"/>
</dbReference>
<feature type="transmembrane region" description="Helical" evidence="1">
    <location>
        <begin position="134"/>
        <end position="151"/>
    </location>
</feature>
<feature type="domain" description="Ice-binding protein C-terminal" evidence="2">
    <location>
        <begin position="130"/>
        <end position="154"/>
    </location>
</feature>
<protein>
    <recommendedName>
        <fullName evidence="2">Ice-binding protein C-terminal domain-containing protein</fullName>
    </recommendedName>
</protein>
<keyword evidence="4" id="KW-1185">Reference proteome</keyword>
<gene>
    <name evidence="3" type="ORF">CHU93_15105</name>
</gene>
<dbReference type="NCBIfam" id="NF035944">
    <property type="entry name" value="PEPxxWA-CTERM"/>
    <property type="match status" value="1"/>
</dbReference>
<dbReference type="Pfam" id="PF07589">
    <property type="entry name" value="PEP-CTERM"/>
    <property type="match status" value="1"/>
</dbReference>
<evidence type="ECO:0000256" key="1">
    <source>
        <dbReference type="SAM" id="Phobius"/>
    </source>
</evidence>
<proteinExistence type="predicted"/>
<dbReference type="InterPro" id="IPR013424">
    <property type="entry name" value="Ice-binding_C"/>
</dbReference>
<evidence type="ECO:0000259" key="2">
    <source>
        <dbReference type="Pfam" id="PF07589"/>
    </source>
</evidence>